<proteinExistence type="predicted"/>
<accession>A0A4Q7V259</accession>
<dbReference type="EMBL" id="SHKL01000001">
    <property type="protein sequence ID" value="RZT86659.1"/>
    <property type="molecule type" value="Genomic_DNA"/>
</dbReference>
<keyword evidence="2" id="KW-1185">Reference proteome</keyword>
<organism evidence="1 2">
    <name type="scientific">Pseudonocardia sediminis</name>
    <dbReference type="NCBI Taxonomy" id="1397368"/>
    <lineage>
        <taxon>Bacteria</taxon>
        <taxon>Bacillati</taxon>
        <taxon>Actinomycetota</taxon>
        <taxon>Actinomycetes</taxon>
        <taxon>Pseudonocardiales</taxon>
        <taxon>Pseudonocardiaceae</taxon>
        <taxon>Pseudonocardia</taxon>
    </lineage>
</organism>
<dbReference type="InterPro" id="IPR019587">
    <property type="entry name" value="Polyketide_cyclase/dehydratase"/>
</dbReference>
<name>A0A4Q7V259_PSEST</name>
<gene>
    <name evidence="1" type="ORF">EV383_3556</name>
</gene>
<dbReference type="RefSeq" id="WP_130290923.1">
    <property type="nucleotide sequence ID" value="NZ_SHKL01000001.1"/>
</dbReference>
<dbReference type="AlphaFoldDB" id="A0A4Q7V259"/>
<dbReference type="OrthoDB" id="191189at2"/>
<dbReference type="InterPro" id="IPR023393">
    <property type="entry name" value="START-like_dom_sf"/>
</dbReference>
<comment type="caution">
    <text evidence="1">The sequence shown here is derived from an EMBL/GenBank/DDBJ whole genome shotgun (WGS) entry which is preliminary data.</text>
</comment>
<reference evidence="1 2" key="1">
    <citation type="submission" date="2019-02" db="EMBL/GenBank/DDBJ databases">
        <title>Sequencing the genomes of 1000 actinobacteria strains.</title>
        <authorList>
            <person name="Klenk H.-P."/>
        </authorList>
    </citation>
    <scope>NUCLEOTIDE SEQUENCE [LARGE SCALE GENOMIC DNA]</scope>
    <source>
        <strain evidence="1 2">DSM 45779</strain>
    </source>
</reference>
<protein>
    <submittedName>
        <fullName evidence="1">Polyketide cyclase/dehydrase/lipid transport protein</fullName>
    </submittedName>
</protein>
<evidence type="ECO:0000313" key="2">
    <source>
        <dbReference type="Proteomes" id="UP000291591"/>
    </source>
</evidence>
<evidence type="ECO:0000313" key="1">
    <source>
        <dbReference type="EMBL" id="RZT86659.1"/>
    </source>
</evidence>
<dbReference type="Pfam" id="PF10604">
    <property type="entry name" value="Polyketide_cyc2"/>
    <property type="match status" value="1"/>
</dbReference>
<dbReference type="SUPFAM" id="SSF55961">
    <property type="entry name" value="Bet v1-like"/>
    <property type="match status" value="1"/>
</dbReference>
<dbReference type="Gene3D" id="3.30.530.20">
    <property type="match status" value="1"/>
</dbReference>
<dbReference type="Proteomes" id="UP000291591">
    <property type="component" value="Unassembled WGS sequence"/>
</dbReference>
<sequence>MRVTLHARGPQPADEVWERYAVPARWPVWAPYILGVEASDEQIVTGTTGKVRGPLGIAVSFTVTAVDSDAGTWSWDVTLGPLAMALDHGVAPDATGTRTWLTVDGPAAALVGYLPLARVSLEMLVRRNV</sequence>